<evidence type="ECO:0000256" key="1">
    <source>
        <dbReference type="SAM" id="MobiDB-lite"/>
    </source>
</evidence>
<comment type="caution">
    <text evidence="2">The sequence shown here is derived from an EMBL/GenBank/DDBJ whole genome shotgun (WGS) entry which is preliminary data.</text>
</comment>
<evidence type="ECO:0000313" key="2">
    <source>
        <dbReference type="EMBL" id="GAA6410197.1"/>
    </source>
</evidence>
<dbReference type="RefSeq" id="WP_390408442.1">
    <property type="nucleotide sequence ID" value="NZ_BAABYW010000001.1"/>
</dbReference>
<protein>
    <submittedName>
        <fullName evidence="2">Uncharacterized protein</fullName>
    </submittedName>
</protein>
<reference evidence="2 3" key="1">
    <citation type="submission" date="2024-04" db="EMBL/GenBank/DDBJ databases">
        <title>Defined microbial consortia suppress multidrug-resistant proinflammatory Enterobacteriaceae via ecological control.</title>
        <authorList>
            <person name="Furuichi M."/>
            <person name="Kawaguchi T."/>
            <person name="Pust M."/>
            <person name="Yasuma K."/>
            <person name="Plichta D."/>
            <person name="Hasegawa N."/>
            <person name="Ohya T."/>
            <person name="Bhattarai S."/>
            <person name="Sasajima S."/>
            <person name="Aoto Y."/>
            <person name="Tuganbaev T."/>
            <person name="Yaginuma M."/>
            <person name="Ueda M."/>
            <person name="Okahashi N."/>
            <person name="Amafuji K."/>
            <person name="Kiridooshi Y."/>
            <person name="Sugita K."/>
            <person name="Strazar M."/>
            <person name="Skelly A."/>
            <person name="Suda W."/>
            <person name="Hattori M."/>
            <person name="Nakamoto N."/>
            <person name="Caballero S."/>
            <person name="Norman J."/>
            <person name="Olle B."/>
            <person name="Tanoue T."/>
            <person name="Arita M."/>
            <person name="Bucci V."/>
            <person name="Atarashi K."/>
            <person name="Xavier R."/>
            <person name="Honda K."/>
        </authorList>
    </citation>
    <scope>NUCLEOTIDE SEQUENCE [LARGE SCALE GENOMIC DNA]</scope>
    <source>
        <strain evidence="3">k04-0078-D8-1</strain>
    </source>
</reference>
<name>A0ABQ0BFG5_9FIRM</name>
<dbReference type="Proteomes" id="UP001600943">
    <property type="component" value="Unassembled WGS sequence"/>
</dbReference>
<feature type="compositionally biased region" description="Basic and acidic residues" evidence="1">
    <location>
        <begin position="16"/>
        <end position="33"/>
    </location>
</feature>
<evidence type="ECO:0000313" key="3">
    <source>
        <dbReference type="Proteomes" id="UP001600943"/>
    </source>
</evidence>
<feature type="compositionally biased region" description="Low complexity" evidence="1">
    <location>
        <begin position="38"/>
        <end position="53"/>
    </location>
</feature>
<organism evidence="2 3">
    <name type="scientific">Blautia hominis</name>
    <dbReference type="NCBI Taxonomy" id="2025493"/>
    <lineage>
        <taxon>Bacteria</taxon>
        <taxon>Bacillati</taxon>
        <taxon>Bacillota</taxon>
        <taxon>Clostridia</taxon>
        <taxon>Lachnospirales</taxon>
        <taxon>Lachnospiraceae</taxon>
        <taxon>Blautia</taxon>
    </lineage>
</organism>
<dbReference type="EMBL" id="BAABYW010000001">
    <property type="protein sequence ID" value="GAA6410197.1"/>
    <property type="molecule type" value="Genomic_DNA"/>
</dbReference>
<keyword evidence="3" id="KW-1185">Reference proteome</keyword>
<feature type="region of interest" description="Disordered" evidence="1">
    <location>
        <begin position="1"/>
        <end position="62"/>
    </location>
</feature>
<sequence length="62" mass="6913">MSAQYPDDLEADLPVEEDHQAEILHQAEDHQEADIPQEEAPTPAADTEPAITISLQMNRHPI</sequence>
<gene>
    <name evidence="2" type="ORF">K040078D81_43140</name>
</gene>
<proteinExistence type="predicted"/>
<accession>A0ABQ0BFG5</accession>